<sequence>MGLGIAGSLAAERDSQVDLTVVQEDARGNCSVTWRDPWSGAARHGPFRCDPGRDPLLNEWETGFVVSYGPWKGDLYNADLEGTPANAVNDGLFLTGLLGLTGSGIGGGIRTARRVTERRTAWRGGESGSLPGDGVPRVVLTKDSSADAQELTDLSYAAWTEPVRRAARPSSESTSRPEADGIKGMPGIWIGLDVAARRRNWWWTGFLTLVCVGAAVAVALSEGAGDRWWWVGGVGVFWLVGFFYMINRGYGRTLLTSNGMEFRTFVGRRSVPWTEIARIEKRRHQARSGEWWDVCVVRVRGRSLTVPGVFTSSRWDADCEEKLAVIREYWSRAVVG</sequence>
<reference evidence="2 3" key="1">
    <citation type="submission" date="2022-10" db="EMBL/GenBank/DDBJ databases">
        <title>The complete genomes of actinobacterial strains from the NBC collection.</title>
        <authorList>
            <person name="Joergensen T.S."/>
            <person name="Alvarez Arevalo M."/>
            <person name="Sterndorff E.B."/>
            <person name="Faurdal D."/>
            <person name="Vuksanovic O."/>
            <person name="Mourched A.-S."/>
            <person name="Charusanti P."/>
            <person name="Shaw S."/>
            <person name="Blin K."/>
            <person name="Weber T."/>
        </authorList>
    </citation>
    <scope>NUCLEOTIDE SEQUENCE [LARGE SCALE GENOMIC DNA]</scope>
    <source>
        <strain evidence="2 3">NBC_00456</strain>
    </source>
</reference>
<accession>A0ABZ1NSJ8</accession>
<keyword evidence="1" id="KW-1133">Transmembrane helix</keyword>
<proteinExistence type="predicted"/>
<feature type="transmembrane region" description="Helical" evidence="1">
    <location>
        <begin position="201"/>
        <end position="221"/>
    </location>
</feature>
<name>A0ABZ1NSJ8_STRVL</name>
<evidence type="ECO:0000313" key="2">
    <source>
        <dbReference type="EMBL" id="WUG94728.1"/>
    </source>
</evidence>
<organism evidence="2 3">
    <name type="scientific">Streptomyces violaceus</name>
    <name type="common">Streptomyces venezuelae</name>
    <dbReference type="NCBI Taxonomy" id="1936"/>
    <lineage>
        <taxon>Bacteria</taxon>
        <taxon>Bacillati</taxon>
        <taxon>Actinomycetota</taxon>
        <taxon>Actinomycetes</taxon>
        <taxon>Kitasatosporales</taxon>
        <taxon>Streptomycetaceae</taxon>
        <taxon>Streptomyces</taxon>
    </lineage>
</organism>
<evidence type="ECO:0000256" key="1">
    <source>
        <dbReference type="SAM" id="Phobius"/>
    </source>
</evidence>
<dbReference type="RefSeq" id="WP_328339497.1">
    <property type="nucleotide sequence ID" value="NZ_CP107906.1"/>
</dbReference>
<keyword evidence="3" id="KW-1185">Reference proteome</keyword>
<evidence type="ECO:0008006" key="4">
    <source>
        <dbReference type="Google" id="ProtNLM"/>
    </source>
</evidence>
<keyword evidence="1" id="KW-0472">Membrane</keyword>
<protein>
    <recommendedName>
        <fullName evidence="4">PH domain-containing protein</fullName>
    </recommendedName>
</protein>
<gene>
    <name evidence="2" type="ORF">OHB29_17655</name>
</gene>
<dbReference type="Proteomes" id="UP001341259">
    <property type="component" value="Chromosome"/>
</dbReference>
<feature type="transmembrane region" description="Helical" evidence="1">
    <location>
        <begin position="227"/>
        <end position="246"/>
    </location>
</feature>
<keyword evidence="1" id="KW-0812">Transmembrane</keyword>
<dbReference type="EMBL" id="CP107906">
    <property type="protein sequence ID" value="WUG94728.1"/>
    <property type="molecule type" value="Genomic_DNA"/>
</dbReference>
<evidence type="ECO:0000313" key="3">
    <source>
        <dbReference type="Proteomes" id="UP001341259"/>
    </source>
</evidence>